<reference evidence="2 3" key="1">
    <citation type="submission" date="2020-10" db="EMBL/GenBank/DDBJ databases">
        <title>Haloactinobacterium sp. RN3S43, a bacterium isolated from saline soil.</title>
        <authorList>
            <person name="Sun J.-Q."/>
        </authorList>
    </citation>
    <scope>NUCLEOTIDE SEQUENCE [LARGE SCALE GENOMIC DNA]</scope>
    <source>
        <strain evidence="2 3">RN3S43</strain>
    </source>
</reference>
<organism evidence="2 3">
    <name type="scientific">Ruania alkalisoli</name>
    <dbReference type="NCBI Taxonomy" id="2779775"/>
    <lineage>
        <taxon>Bacteria</taxon>
        <taxon>Bacillati</taxon>
        <taxon>Actinomycetota</taxon>
        <taxon>Actinomycetes</taxon>
        <taxon>Micrococcales</taxon>
        <taxon>Ruaniaceae</taxon>
        <taxon>Ruania</taxon>
    </lineage>
</organism>
<dbReference type="Pfam" id="PF18844">
    <property type="entry name" value="baeRF_family2"/>
    <property type="match status" value="1"/>
</dbReference>
<dbReference type="InterPro" id="IPR040701">
    <property type="entry name" value="Bact_RF_family2"/>
</dbReference>
<feature type="region of interest" description="Disordered" evidence="1">
    <location>
        <begin position="388"/>
        <end position="409"/>
    </location>
</feature>
<gene>
    <name evidence="2" type="ORF">IM660_07065</name>
</gene>
<accession>A0A7M1SY80</accession>
<sequence>MVNLPQLTLPDHAPVLSVVIDATPSADGRNAVVLDRWADLQRSVMLDGAEAVPRVDADAIAAALERPTWVHGPHGRVLIAADGEVLLDRVIPDPPTAGEAVLSDHPHALALAYAADAAARYLVVESDRAGAHLSLHEASAVMGSQLLHDREIDGDHDVLTKVRPSRDLPRDRANNRAEDSWERNAETVAAEVDRVMAQEDPDLVLLTGDVRSTAYVEEALGTHARQVLVDVPGGARTEGVNSRAFVAAVDEAVTGFRMRRRQAVLDHVEQEIGRAGAAVSGLEDVVDVLRRGQVAELVLDAGAVSSPRQRIAAHRLWIGEAPLQLGMSAQQLADLGVGEPRQVRADLALGRAAMDQAAGITIAEQLDVADGIAAVLRWTDAATPAETAFTQSGDSQRAHASAHAEEPSL</sequence>
<dbReference type="Proteomes" id="UP000593758">
    <property type="component" value="Chromosome"/>
</dbReference>
<keyword evidence="3" id="KW-1185">Reference proteome</keyword>
<dbReference type="KEGG" id="halt:IM660_07065"/>
<protein>
    <submittedName>
        <fullName evidence="2">Uncharacterized protein</fullName>
    </submittedName>
</protein>
<dbReference type="RefSeq" id="WP_193498643.1">
    <property type="nucleotide sequence ID" value="NZ_CP063169.1"/>
</dbReference>
<proteinExistence type="predicted"/>
<name>A0A7M1SY80_9MICO</name>
<evidence type="ECO:0000313" key="2">
    <source>
        <dbReference type="EMBL" id="QOR71997.1"/>
    </source>
</evidence>
<dbReference type="EMBL" id="CP063169">
    <property type="protein sequence ID" value="QOR71997.1"/>
    <property type="molecule type" value="Genomic_DNA"/>
</dbReference>
<evidence type="ECO:0000313" key="3">
    <source>
        <dbReference type="Proteomes" id="UP000593758"/>
    </source>
</evidence>
<evidence type="ECO:0000256" key="1">
    <source>
        <dbReference type="SAM" id="MobiDB-lite"/>
    </source>
</evidence>
<dbReference type="AlphaFoldDB" id="A0A7M1SY80"/>